<evidence type="ECO:0000256" key="1">
    <source>
        <dbReference type="ARBA" id="ARBA00007118"/>
    </source>
</evidence>
<keyword evidence="2 7" id="KW-0285">Flavoprotein</keyword>
<keyword evidence="5 7" id="KW-0560">Oxidoreductase</keyword>
<organism evidence="10 11">
    <name type="scientific">Bacillus salacetis</name>
    <dbReference type="NCBI Taxonomy" id="2315464"/>
    <lineage>
        <taxon>Bacteria</taxon>
        <taxon>Bacillati</taxon>
        <taxon>Bacillota</taxon>
        <taxon>Bacilli</taxon>
        <taxon>Bacillales</taxon>
        <taxon>Bacillaceae</taxon>
        <taxon>Bacillus</taxon>
    </lineage>
</organism>
<dbReference type="InterPro" id="IPR026021">
    <property type="entry name" value="YdjA-like"/>
</dbReference>
<feature type="binding site" description="in other chain" evidence="8">
    <location>
        <begin position="15"/>
        <end position="17"/>
    </location>
    <ligand>
        <name>FMN</name>
        <dbReference type="ChEBI" id="CHEBI:58210"/>
        <note>ligand shared between dimeric partners</note>
    </ligand>
</feature>
<dbReference type="Pfam" id="PF00881">
    <property type="entry name" value="Nitroreductase"/>
    <property type="match status" value="1"/>
</dbReference>
<evidence type="ECO:0000256" key="8">
    <source>
        <dbReference type="PIRSR" id="PIRSR000232-1"/>
    </source>
</evidence>
<dbReference type="OrthoDB" id="9804207at2"/>
<dbReference type="SUPFAM" id="SSF55469">
    <property type="entry name" value="FMN-dependent nitroreductase-like"/>
    <property type="match status" value="1"/>
</dbReference>
<accession>A0A3A1QZ30</accession>
<dbReference type="InterPro" id="IPR029479">
    <property type="entry name" value="Nitroreductase"/>
</dbReference>
<dbReference type="InterPro" id="IPR000415">
    <property type="entry name" value="Nitroreductase-like"/>
</dbReference>
<name>A0A3A1QZ30_9BACI</name>
<evidence type="ECO:0000256" key="2">
    <source>
        <dbReference type="ARBA" id="ARBA00022630"/>
    </source>
</evidence>
<dbReference type="Proteomes" id="UP000265801">
    <property type="component" value="Unassembled WGS sequence"/>
</dbReference>
<keyword evidence="4 7" id="KW-0521">NADP</keyword>
<dbReference type="AlphaFoldDB" id="A0A3A1QZ30"/>
<evidence type="ECO:0000313" key="11">
    <source>
        <dbReference type="Proteomes" id="UP000265801"/>
    </source>
</evidence>
<comment type="similarity">
    <text evidence="1 7">Belongs to the nitroreductase family.</text>
</comment>
<evidence type="ECO:0000256" key="6">
    <source>
        <dbReference type="ARBA" id="ARBA00023027"/>
    </source>
</evidence>
<dbReference type="GO" id="GO:0016491">
    <property type="term" value="F:oxidoreductase activity"/>
    <property type="evidence" value="ECO:0007669"/>
    <property type="project" value="UniProtKB-UniRule"/>
</dbReference>
<gene>
    <name evidence="10" type="ORF">D3H55_10675</name>
</gene>
<keyword evidence="3 7" id="KW-0288">FMN</keyword>
<dbReference type="PIRSF" id="PIRSF000232">
    <property type="entry name" value="YdjA"/>
    <property type="match status" value="1"/>
</dbReference>
<reference evidence="10 11" key="1">
    <citation type="submission" date="2018-09" db="EMBL/GenBank/DDBJ databases">
        <title>Bacillus saliacetes sp. nov., isolated from Thai shrimp paste (Ka-pi).</title>
        <authorList>
            <person name="Daroonpunt R."/>
            <person name="Tanasupawat S."/>
            <person name="Yiamsombut S."/>
        </authorList>
    </citation>
    <scope>NUCLEOTIDE SEQUENCE [LARGE SCALE GENOMIC DNA]</scope>
    <source>
        <strain evidence="10 11">SKP7-4</strain>
    </source>
</reference>
<dbReference type="EMBL" id="QXIR01000012">
    <property type="protein sequence ID" value="RIW34049.1"/>
    <property type="molecule type" value="Genomic_DNA"/>
</dbReference>
<evidence type="ECO:0000313" key="10">
    <source>
        <dbReference type="EMBL" id="RIW34049.1"/>
    </source>
</evidence>
<feature type="binding site" description="in other chain" evidence="8">
    <location>
        <begin position="132"/>
        <end position="134"/>
    </location>
    <ligand>
        <name>FMN</name>
        <dbReference type="ChEBI" id="CHEBI:58210"/>
        <note>ligand shared between dimeric partners</note>
    </ligand>
</feature>
<comment type="caution">
    <text evidence="10">The sequence shown here is derived from an EMBL/GenBank/DDBJ whole genome shotgun (WGS) entry which is preliminary data.</text>
</comment>
<evidence type="ECO:0000256" key="3">
    <source>
        <dbReference type="ARBA" id="ARBA00022643"/>
    </source>
</evidence>
<keyword evidence="11" id="KW-1185">Reference proteome</keyword>
<feature type="domain" description="Nitroreductase" evidence="9">
    <location>
        <begin position="12"/>
        <end position="163"/>
    </location>
</feature>
<proteinExistence type="inferred from homology"/>
<comment type="cofactor">
    <cofactor evidence="8">
        <name>FMN</name>
        <dbReference type="ChEBI" id="CHEBI:58210"/>
    </cofactor>
    <text evidence="8">Binds 1 FMN per subunit.</text>
</comment>
<dbReference type="CDD" id="cd02135">
    <property type="entry name" value="YdjA-like"/>
    <property type="match status" value="1"/>
</dbReference>
<evidence type="ECO:0000256" key="4">
    <source>
        <dbReference type="ARBA" id="ARBA00022857"/>
    </source>
</evidence>
<dbReference type="EC" id="1.-.-.-" evidence="7"/>
<dbReference type="Gene3D" id="3.40.109.10">
    <property type="entry name" value="NADH Oxidase"/>
    <property type="match status" value="1"/>
</dbReference>
<evidence type="ECO:0000259" key="9">
    <source>
        <dbReference type="Pfam" id="PF00881"/>
    </source>
</evidence>
<dbReference type="PANTHER" id="PTHR43821">
    <property type="entry name" value="NAD(P)H NITROREDUCTASE YDJA-RELATED"/>
    <property type="match status" value="1"/>
</dbReference>
<keyword evidence="6 7" id="KW-0520">NAD</keyword>
<evidence type="ECO:0000256" key="5">
    <source>
        <dbReference type="ARBA" id="ARBA00023002"/>
    </source>
</evidence>
<feature type="binding site" evidence="8">
    <location>
        <position position="44"/>
    </location>
    <ligand>
        <name>FMN</name>
        <dbReference type="ChEBI" id="CHEBI:58210"/>
        <note>ligand shared between dimeric partners</note>
    </ligand>
</feature>
<dbReference type="InterPro" id="IPR052530">
    <property type="entry name" value="NAD(P)H_nitroreductase"/>
</dbReference>
<dbReference type="PANTHER" id="PTHR43821:SF1">
    <property type="entry name" value="NAD(P)H NITROREDUCTASE YDJA-RELATED"/>
    <property type="match status" value="1"/>
</dbReference>
<evidence type="ECO:0000256" key="7">
    <source>
        <dbReference type="PIRNR" id="PIRNR000232"/>
    </source>
</evidence>
<sequence length="192" mass="21926">MTMTNMSITEAIKGRRSIKRFRSDAVPQEVLFELLNTASWAPNHGLREPWRFILFMEDGREQLAEAIINNPGGKKKTPEMIRENIMNAPVSMLVVMNEDPRQKEWEEDYAAVSAFIQNFQLAAWEKGIGTIWKTSPFIHSPFFRNQAGVKPGEKIVGLIHTGYPEKVPEARPRTPIEEKVEMITTKGNMVEV</sequence>
<protein>
    <recommendedName>
        <fullName evidence="7">Putative NAD(P)H nitroreductase</fullName>
        <ecNumber evidence="7">1.-.-.-</ecNumber>
    </recommendedName>
</protein>